<dbReference type="GO" id="GO:0070573">
    <property type="term" value="F:metallodipeptidase activity"/>
    <property type="evidence" value="ECO:0007669"/>
    <property type="project" value="InterPro"/>
</dbReference>
<dbReference type="PANTHER" id="PTHR10443">
    <property type="entry name" value="MICROSOMAL DIPEPTIDASE"/>
    <property type="match status" value="1"/>
</dbReference>
<dbReference type="PROSITE" id="PS51365">
    <property type="entry name" value="RENAL_DIPEPTIDASE_2"/>
    <property type="match status" value="1"/>
</dbReference>
<gene>
    <name evidence="1" type="ordered locus">TREAZ_0870</name>
</gene>
<dbReference type="GO" id="GO:0006508">
    <property type="term" value="P:proteolysis"/>
    <property type="evidence" value="ECO:0007669"/>
    <property type="project" value="InterPro"/>
</dbReference>
<dbReference type="InParanoid" id="F5Y912"/>
<evidence type="ECO:0000313" key="1">
    <source>
        <dbReference type="EMBL" id="AEF80889.1"/>
    </source>
</evidence>
<sequence length="320" mass="35137">MHCDTLMTAYQKKREDIFTTDTMLDIKRLKEYGAMAQFFAIFMPGPGSDSFANAGGQFPDDEYIAYCLKVFENALVRHSDSIAQALTGNDVVKNSKAGKTSAILSFEDGRPIAGRLENLDAWHQKGIRLITLTWNGENCFGFPNSLDKTEMAKGLKPFGKEAILCMNELGIIIDVSHISAGGFFDVAELSKKPFVASHSNSYTLSPHQRNLTDEQIKLLADAGGVTGLNFAAQFLNADIECKKNTAALISAHAKYIKKIGGIDCVGLGSDFDGIEGELEIGKVQDLPLLFDQFSRDGFTDDEIERIAWKNTLRVMTDILG</sequence>
<dbReference type="PANTHER" id="PTHR10443:SF12">
    <property type="entry name" value="DIPEPTIDASE"/>
    <property type="match status" value="1"/>
</dbReference>
<dbReference type="Proteomes" id="UP000009222">
    <property type="component" value="Chromosome"/>
</dbReference>
<name>F5Y912_LEAAZ</name>
<keyword evidence="2" id="KW-1185">Reference proteome</keyword>
<dbReference type="Pfam" id="PF01244">
    <property type="entry name" value="Peptidase_M19"/>
    <property type="match status" value="1"/>
</dbReference>
<evidence type="ECO:0000313" key="2">
    <source>
        <dbReference type="Proteomes" id="UP000009222"/>
    </source>
</evidence>
<proteinExistence type="predicted"/>
<dbReference type="AlphaFoldDB" id="F5Y912"/>
<dbReference type="Gene3D" id="3.20.20.140">
    <property type="entry name" value="Metal-dependent hydrolases"/>
    <property type="match status" value="1"/>
</dbReference>
<dbReference type="KEGG" id="taz:TREAZ_0870"/>
<dbReference type="STRING" id="545695.TREAZ_0870"/>
<dbReference type="HOGENOM" id="CLU_031404_2_1_12"/>
<dbReference type="EMBL" id="CP001841">
    <property type="protein sequence ID" value="AEF80889.1"/>
    <property type="molecule type" value="Genomic_DNA"/>
</dbReference>
<reference evidence="1 2" key="2">
    <citation type="journal article" date="2011" name="ISME J.">
        <title>RNA-seq reveals cooperative metabolic interactions between two termite-gut spirochete species in co-culture.</title>
        <authorList>
            <person name="Rosenthal A.Z."/>
            <person name="Matson E.G."/>
            <person name="Eldar A."/>
            <person name="Leadbetter J.R."/>
        </authorList>
    </citation>
    <scope>NUCLEOTIDE SEQUENCE [LARGE SCALE GENOMIC DNA]</scope>
    <source>
        <strain evidence="2">ATCC BAA-888 / DSM 13862 / ZAS-9</strain>
    </source>
</reference>
<dbReference type="SUPFAM" id="SSF51556">
    <property type="entry name" value="Metallo-dependent hydrolases"/>
    <property type="match status" value="1"/>
</dbReference>
<reference evidence="2" key="1">
    <citation type="submission" date="2009-12" db="EMBL/GenBank/DDBJ databases">
        <title>Complete sequence of Treponema azotonutricium strain ZAS-9.</title>
        <authorList>
            <person name="Tetu S.G."/>
            <person name="Matson E."/>
            <person name="Ren Q."/>
            <person name="Seshadri R."/>
            <person name="Elbourne L."/>
            <person name="Hassan K.A."/>
            <person name="Durkin A."/>
            <person name="Radune D."/>
            <person name="Mohamoud Y."/>
            <person name="Shay R."/>
            <person name="Jin S."/>
            <person name="Zhang X."/>
            <person name="Lucey K."/>
            <person name="Ballor N.R."/>
            <person name="Ottesen E."/>
            <person name="Rosenthal R."/>
            <person name="Allen A."/>
            <person name="Leadbetter J.R."/>
            <person name="Paulsen I.T."/>
        </authorList>
    </citation>
    <scope>NUCLEOTIDE SEQUENCE [LARGE SCALE GENOMIC DNA]</scope>
    <source>
        <strain evidence="2">ATCC BAA-888 / DSM 13862 / ZAS-9</strain>
    </source>
</reference>
<dbReference type="eggNOG" id="COG2355">
    <property type="taxonomic scope" value="Bacteria"/>
</dbReference>
<protein>
    <submittedName>
        <fullName evidence="1">Membrane dipeptidase</fullName>
    </submittedName>
</protein>
<accession>F5Y912</accession>
<organism evidence="1 2">
    <name type="scientific">Leadbettera azotonutricia (strain ATCC BAA-888 / DSM 13862 / ZAS-9)</name>
    <name type="common">Treponema azotonutricium</name>
    <dbReference type="NCBI Taxonomy" id="545695"/>
    <lineage>
        <taxon>Bacteria</taxon>
        <taxon>Pseudomonadati</taxon>
        <taxon>Spirochaetota</taxon>
        <taxon>Spirochaetia</taxon>
        <taxon>Spirochaetales</taxon>
        <taxon>Breznakiellaceae</taxon>
        <taxon>Leadbettera</taxon>
    </lineage>
</organism>
<dbReference type="InterPro" id="IPR008257">
    <property type="entry name" value="Pept_M19"/>
</dbReference>
<dbReference type="InterPro" id="IPR032466">
    <property type="entry name" value="Metal_Hydrolase"/>
</dbReference>